<gene>
    <name evidence="2" type="ORF">BO70DRAFT_362067</name>
</gene>
<dbReference type="InterPro" id="IPR002347">
    <property type="entry name" value="SDR_fam"/>
</dbReference>
<dbReference type="AlphaFoldDB" id="A0A317WDA0"/>
<evidence type="ECO:0000313" key="2">
    <source>
        <dbReference type="EMBL" id="PWY82150.1"/>
    </source>
</evidence>
<evidence type="ECO:0000313" key="3">
    <source>
        <dbReference type="Proteomes" id="UP000247233"/>
    </source>
</evidence>
<dbReference type="GO" id="GO:0016491">
    <property type="term" value="F:oxidoreductase activity"/>
    <property type="evidence" value="ECO:0007669"/>
    <property type="project" value="TreeGrafter"/>
</dbReference>
<protein>
    <submittedName>
        <fullName evidence="2">Norsolorinic acid reductase-like protein</fullName>
    </submittedName>
</protein>
<keyword evidence="3" id="KW-1185">Reference proteome</keyword>
<comment type="similarity">
    <text evidence="1">Belongs to the short-chain dehydrogenases/reductases (SDR) family.</text>
</comment>
<dbReference type="SUPFAM" id="SSF51735">
    <property type="entry name" value="NAD(P)-binding Rossmann-fold domains"/>
    <property type="match status" value="1"/>
</dbReference>
<dbReference type="OrthoDB" id="9876299at2759"/>
<dbReference type="GO" id="GO:0005737">
    <property type="term" value="C:cytoplasm"/>
    <property type="evidence" value="ECO:0007669"/>
    <property type="project" value="TreeGrafter"/>
</dbReference>
<dbReference type="EMBL" id="MSFL01000012">
    <property type="protein sequence ID" value="PWY82150.1"/>
    <property type="molecule type" value="Genomic_DNA"/>
</dbReference>
<comment type="caution">
    <text evidence="2">The sequence shown here is derived from an EMBL/GenBank/DDBJ whole genome shotgun (WGS) entry which is preliminary data.</text>
</comment>
<dbReference type="VEuPathDB" id="FungiDB:BO70DRAFT_362067"/>
<reference evidence="2 3" key="1">
    <citation type="submission" date="2016-12" db="EMBL/GenBank/DDBJ databases">
        <title>The genomes of Aspergillus section Nigri reveals drivers in fungal speciation.</title>
        <authorList>
            <consortium name="DOE Joint Genome Institute"/>
            <person name="Vesth T.C."/>
            <person name="Nybo J."/>
            <person name="Theobald S."/>
            <person name="Brandl J."/>
            <person name="Frisvad J.C."/>
            <person name="Nielsen K.F."/>
            <person name="Lyhne E.K."/>
            <person name="Kogle M.E."/>
            <person name="Kuo A."/>
            <person name="Riley R."/>
            <person name="Clum A."/>
            <person name="Nolan M."/>
            <person name="Lipzen A."/>
            <person name="Salamov A."/>
            <person name="Henrissat B."/>
            <person name="Wiebenga A."/>
            <person name="De Vries R.P."/>
            <person name="Grigoriev I.V."/>
            <person name="Mortensen U.H."/>
            <person name="Andersen M.R."/>
            <person name="Baker S.E."/>
        </authorList>
    </citation>
    <scope>NUCLEOTIDE SEQUENCE [LARGE SCALE GENOMIC DNA]</scope>
    <source>
        <strain evidence="2 3">CBS 117.55</strain>
    </source>
</reference>
<proteinExistence type="inferred from homology"/>
<dbReference type="GeneID" id="37065437"/>
<dbReference type="Proteomes" id="UP000247233">
    <property type="component" value="Unassembled WGS sequence"/>
</dbReference>
<dbReference type="PANTHER" id="PTHR43544:SF26">
    <property type="entry name" value="SHORT CHAIN DEHYDROGENASE_REDUCTASE FAMILY OXIDOREDUCTASE (JCVI)"/>
    <property type="match status" value="1"/>
</dbReference>
<name>A0A317WDA0_9EURO</name>
<accession>A0A317WDA0</accession>
<dbReference type="InterPro" id="IPR051468">
    <property type="entry name" value="Fungal_SecMetab_SDRs"/>
</dbReference>
<dbReference type="RefSeq" id="XP_025399415.1">
    <property type="nucleotide sequence ID" value="XM_025543200.1"/>
</dbReference>
<sequence>MPPSPSPTPTIVLITGTNRGIGNGILQLYLQKPKHTIIAAVRDPNDPTSQALVDLPRASDTRLLTIKIDATSPTDAGAAVDELCTKGIHHVDIVIANAGIALLWPTLADVKVEDIQRHVEVNVYGFVRLYQAFRPLLEQAGDPKWVTIGSGAGFLTVNIPGVG</sequence>
<dbReference type="Pfam" id="PF00106">
    <property type="entry name" value="adh_short"/>
    <property type="match status" value="1"/>
</dbReference>
<organism evidence="2 3">
    <name type="scientific">Aspergillus heteromorphus CBS 117.55</name>
    <dbReference type="NCBI Taxonomy" id="1448321"/>
    <lineage>
        <taxon>Eukaryota</taxon>
        <taxon>Fungi</taxon>
        <taxon>Dikarya</taxon>
        <taxon>Ascomycota</taxon>
        <taxon>Pezizomycotina</taxon>
        <taxon>Eurotiomycetes</taxon>
        <taxon>Eurotiomycetidae</taxon>
        <taxon>Eurotiales</taxon>
        <taxon>Aspergillaceae</taxon>
        <taxon>Aspergillus</taxon>
        <taxon>Aspergillus subgen. Circumdati</taxon>
    </lineage>
</organism>
<dbReference type="PRINTS" id="PR00081">
    <property type="entry name" value="GDHRDH"/>
</dbReference>
<dbReference type="Gene3D" id="3.40.50.720">
    <property type="entry name" value="NAD(P)-binding Rossmann-like Domain"/>
    <property type="match status" value="1"/>
</dbReference>
<evidence type="ECO:0000256" key="1">
    <source>
        <dbReference type="ARBA" id="ARBA00006484"/>
    </source>
</evidence>
<dbReference type="InterPro" id="IPR036291">
    <property type="entry name" value="NAD(P)-bd_dom_sf"/>
</dbReference>
<dbReference type="PANTHER" id="PTHR43544">
    <property type="entry name" value="SHORT-CHAIN DEHYDROGENASE/REDUCTASE"/>
    <property type="match status" value="1"/>
</dbReference>